<dbReference type="AlphaFoldDB" id="A0A5B7JH24"/>
<evidence type="ECO:0000313" key="2">
    <source>
        <dbReference type="EMBL" id="MPC91624.1"/>
    </source>
</evidence>
<evidence type="ECO:0000256" key="1">
    <source>
        <dbReference type="SAM" id="MobiDB-lite"/>
    </source>
</evidence>
<dbReference type="EMBL" id="VSRR010088426">
    <property type="protein sequence ID" value="MPC91624.1"/>
    <property type="molecule type" value="Genomic_DNA"/>
</dbReference>
<reference evidence="2 3" key="1">
    <citation type="submission" date="2019-05" db="EMBL/GenBank/DDBJ databases">
        <title>Another draft genome of Portunus trituberculatus and its Hox gene families provides insights of decapod evolution.</title>
        <authorList>
            <person name="Jeong J.-H."/>
            <person name="Song I."/>
            <person name="Kim S."/>
            <person name="Choi T."/>
            <person name="Kim D."/>
            <person name="Ryu S."/>
            <person name="Kim W."/>
        </authorList>
    </citation>
    <scope>NUCLEOTIDE SEQUENCE [LARGE SCALE GENOMIC DNA]</scope>
    <source>
        <tissue evidence="2">Muscle</tissue>
    </source>
</reference>
<feature type="compositionally biased region" description="Basic and acidic residues" evidence="1">
    <location>
        <begin position="91"/>
        <end position="100"/>
    </location>
</feature>
<organism evidence="2 3">
    <name type="scientific">Portunus trituberculatus</name>
    <name type="common">Swimming crab</name>
    <name type="synonym">Neptunus trituberculatus</name>
    <dbReference type="NCBI Taxonomy" id="210409"/>
    <lineage>
        <taxon>Eukaryota</taxon>
        <taxon>Metazoa</taxon>
        <taxon>Ecdysozoa</taxon>
        <taxon>Arthropoda</taxon>
        <taxon>Crustacea</taxon>
        <taxon>Multicrustacea</taxon>
        <taxon>Malacostraca</taxon>
        <taxon>Eumalacostraca</taxon>
        <taxon>Eucarida</taxon>
        <taxon>Decapoda</taxon>
        <taxon>Pleocyemata</taxon>
        <taxon>Brachyura</taxon>
        <taxon>Eubrachyura</taxon>
        <taxon>Portunoidea</taxon>
        <taxon>Portunidae</taxon>
        <taxon>Portuninae</taxon>
        <taxon>Portunus</taxon>
    </lineage>
</organism>
<protein>
    <submittedName>
        <fullName evidence="2">Uncharacterized protein</fullName>
    </submittedName>
</protein>
<sequence>MVARSLLPPPAAPHARRFRPSPRHAEATLARPPPPPTPRTASATQRPRRLMQGWRGRTTPHPPGPHANNNLDYGHKSTASLWKARLFSADQRGRPREHVDTSSPSSPTSLTHLHHPHSSPSPGLVPPPLP</sequence>
<feature type="compositionally biased region" description="Low complexity" evidence="1">
    <location>
        <begin position="101"/>
        <end position="111"/>
    </location>
</feature>
<accession>A0A5B7JH24</accession>
<proteinExistence type="predicted"/>
<feature type="region of interest" description="Disordered" evidence="1">
    <location>
        <begin position="1"/>
        <end position="130"/>
    </location>
</feature>
<dbReference type="Proteomes" id="UP000324222">
    <property type="component" value="Unassembled WGS sequence"/>
</dbReference>
<comment type="caution">
    <text evidence="2">The sequence shown here is derived from an EMBL/GenBank/DDBJ whole genome shotgun (WGS) entry which is preliminary data.</text>
</comment>
<keyword evidence="3" id="KW-1185">Reference proteome</keyword>
<name>A0A5B7JH24_PORTR</name>
<evidence type="ECO:0000313" key="3">
    <source>
        <dbReference type="Proteomes" id="UP000324222"/>
    </source>
</evidence>
<gene>
    <name evidence="2" type="ORF">E2C01_086674</name>
</gene>